<organism evidence="1 2">
    <name type="scientific">Roseibium aggregatum</name>
    <dbReference type="NCBI Taxonomy" id="187304"/>
    <lineage>
        <taxon>Bacteria</taxon>
        <taxon>Pseudomonadati</taxon>
        <taxon>Pseudomonadota</taxon>
        <taxon>Alphaproteobacteria</taxon>
        <taxon>Hyphomicrobiales</taxon>
        <taxon>Stappiaceae</taxon>
        <taxon>Roseibium</taxon>
    </lineage>
</organism>
<keyword evidence="2" id="KW-1185">Reference proteome</keyword>
<dbReference type="RefSeq" id="WP_055659030.1">
    <property type="nucleotide sequence ID" value="NZ_CXST01000002.1"/>
</dbReference>
<reference evidence="2" key="1">
    <citation type="submission" date="2015-07" db="EMBL/GenBank/DDBJ databases">
        <authorList>
            <person name="Rodrigo-Torres Lidia"/>
            <person name="Arahal R.David."/>
        </authorList>
    </citation>
    <scope>NUCLEOTIDE SEQUENCE [LARGE SCALE GENOMIC DNA]</scope>
    <source>
        <strain evidence="2">CECT 4801</strain>
    </source>
</reference>
<sequence>MRIYVKEDGYLDSIHYPFVEKDGTEIYAEIEDQSLILVEGAPEPENGLMRWDFEEGKWLEPSPEVRRAAMPSLTKKAFKFGLIDNDIDPALIDSYIDSIADQKERMKARVNWDDTTTVSRTDEMVVAISASPEFNLSPEQVDAMWSDAYQNYMAVI</sequence>
<gene>
    <name evidence="1" type="ORF">LAL4801_04234</name>
</gene>
<proteinExistence type="predicted"/>
<dbReference type="Proteomes" id="UP000048926">
    <property type="component" value="Unassembled WGS sequence"/>
</dbReference>
<evidence type="ECO:0000313" key="1">
    <source>
        <dbReference type="EMBL" id="CTQ45779.1"/>
    </source>
</evidence>
<dbReference type="AlphaFoldDB" id="A0A0M6Y8P0"/>
<evidence type="ECO:0000313" key="2">
    <source>
        <dbReference type="Proteomes" id="UP000048926"/>
    </source>
</evidence>
<name>A0A0M6Y8P0_9HYPH</name>
<protein>
    <submittedName>
        <fullName evidence="1">Uncharacterized protein</fullName>
    </submittedName>
</protein>
<dbReference type="EMBL" id="CXST01000002">
    <property type="protein sequence ID" value="CTQ45779.1"/>
    <property type="molecule type" value="Genomic_DNA"/>
</dbReference>
<accession>A0A0M6Y8P0</accession>